<comment type="caution">
    <text evidence="2">The sequence shown here is derived from an EMBL/GenBank/DDBJ whole genome shotgun (WGS) entry which is preliminary data.</text>
</comment>
<dbReference type="Pfam" id="PF13571">
    <property type="entry name" value="DUF4133"/>
    <property type="match status" value="1"/>
</dbReference>
<name>A0A9X1X210_9SPHI</name>
<evidence type="ECO:0000313" key="3">
    <source>
        <dbReference type="Proteomes" id="UP001139450"/>
    </source>
</evidence>
<dbReference type="EMBL" id="JALJEJ010000001">
    <property type="protein sequence ID" value="MCJ8208108.1"/>
    <property type="molecule type" value="Genomic_DNA"/>
</dbReference>
<evidence type="ECO:0000256" key="1">
    <source>
        <dbReference type="SAM" id="Phobius"/>
    </source>
</evidence>
<sequence>MSSVYPINKGIGKPLEFRGLKAQYIAYLAAGLVILLLAFATLYMFGCGLLLLMPMVVIIGSGLFYFVFRYSHKYGQYGLMKKAARAQLPNAIRIHSRSIYQNIRS</sequence>
<dbReference type="InterPro" id="IPR025407">
    <property type="entry name" value="DUF4133"/>
</dbReference>
<dbReference type="RefSeq" id="WP_245127946.1">
    <property type="nucleotide sequence ID" value="NZ_JALJEJ010000001.1"/>
</dbReference>
<feature type="transmembrane region" description="Helical" evidence="1">
    <location>
        <begin position="51"/>
        <end position="71"/>
    </location>
</feature>
<proteinExistence type="predicted"/>
<feature type="transmembrane region" description="Helical" evidence="1">
    <location>
        <begin position="24"/>
        <end position="45"/>
    </location>
</feature>
<organism evidence="2 3">
    <name type="scientific">Mucilaginibacter straminoryzae</name>
    <dbReference type="NCBI Taxonomy" id="2932774"/>
    <lineage>
        <taxon>Bacteria</taxon>
        <taxon>Pseudomonadati</taxon>
        <taxon>Bacteroidota</taxon>
        <taxon>Sphingobacteriia</taxon>
        <taxon>Sphingobacteriales</taxon>
        <taxon>Sphingobacteriaceae</taxon>
        <taxon>Mucilaginibacter</taxon>
    </lineage>
</organism>
<protein>
    <submittedName>
        <fullName evidence="2">DUF4133 domain-containing protein</fullName>
    </submittedName>
</protein>
<accession>A0A9X1X210</accession>
<reference evidence="2" key="1">
    <citation type="submission" date="2022-04" db="EMBL/GenBank/DDBJ databases">
        <title>Mucilaginibacter sp. RS28 isolated from freshwater.</title>
        <authorList>
            <person name="Ko S.-R."/>
        </authorList>
    </citation>
    <scope>NUCLEOTIDE SEQUENCE</scope>
    <source>
        <strain evidence="2">RS28</strain>
    </source>
</reference>
<keyword evidence="1" id="KW-1133">Transmembrane helix</keyword>
<keyword evidence="3" id="KW-1185">Reference proteome</keyword>
<keyword evidence="1" id="KW-0472">Membrane</keyword>
<dbReference type="Proteomes" id="UP001139450">
    <property type="component" value="Unassembled WGS sequence"/>
</dbReference>
<evidence type="ECO:0000313" key="2">
    <source>
        <dbReference type="EMBL" id="MCJ8208108.1"/>
    </source>
</evidence>
<keyword evidence="1" id="KW-0812">Transmembrane</keyword>
<gene>
    <name evidence="2" type="ORF">MUY27_00215</name>
</gene>
<dbReference type="AlphaFoldDB" id="A0A9X1X210"/>